<proteinExistence type="predicted"/>
<dbReference type="OrthoDB" id="10059120at2759"/>
<dbReference type="InterPro" id="IPR005334">
    <property type="entry name" value="Tctex-1-like"/>
</dbReference>
<protein>
    <submittedName>
        <fullName evidence="1">Outer arm dynein</fullName>
    </submittedName>
</protein>
<dbReference type="GO" id="GO:0045505">
    <property type="term" value="F:dynein intermediate chain binding"/>
    <property type="evidence" value="ECO:0007669"/>
    <property type="project" value="TreeGrafter"/>
</dbReference>
<dbReference type="PANTHER" id="PTHR21255">
    <property type="entry name" value="T-COMPLEX-ASSOCIATED-TESTIS-EXPRESSED 1/ DYNEIN LIGHT CHAIN"/>
    <property type="match status" value="1"/>
</dbReference>
<dbReference type="AlphaFoldDB" id="A0A061J4M5"/>
<sequence>MVTEGQDQIHEDAAMNSDMIQEEVSTLLRVKFAQEAWNPRKVDGWVDDVVEGVLKNLADLKKPFKYIVNCVVMQRTGAGISTGFISLWDNTLDGVVHVPYENETLHCFVTVFFLKLD</sequence>
<evidence type="ECO:0000313" key="2">
    <source>
        <dbReference type="Proteomes" id="UP000031737"/>
    </source>
</evidence>
<accession>A0A061J4M5</accession>
<evidence type="ECO:0000313" key="1">
    <source>
        <dbReference type="EMBL" id="ESL09280.1"/>
    </source>
</evidence>
<dbReference type="CDD" id="cd21455">
    <property type="entry name" value="DLC-like_DYNLT1_DYNLT3"/>
    <property type="match status" value="1"/>
</dbReference>
<reference evidence="1 2" key="1">
    <citation type="submission" date="2013-07" db="EMBL/GenBank/DDBJ databases">
        <authorList>
            <person name="Stoco P.H."/>
            <person name="Wagner G."/>
            <person name="Gerber A."/>
            <person name="Zaha A."/>
            <person name="Thompson C."/>
            <person name="Bartholomeu D.C."/>
            <person name="Luckemeyer D.D."/>
            <person name="Bahia D."/>
            <person name="Loreto E."/>
            <person name="Prestes E.B."/>
            <person name="Lima F.M."/>
            <person name="Rodrigues-Luiz G."/>
            <person name="Vallejo G.A."/>
            <person name="Filho J.F."/>
            <person name="Monteiro K.M."/>
            <person name="Tyler K.M."/>
            <person name="de Almeida L.G."/>
            <person name="Ortiz M.F."/>
            <person name="Siervo M.A."/>
            <person name="de Moraes M.H."/>
            <person name="Cunha O.L."/>
            <person name="Mendonca-Neto R."/>
            <person name="Silva R."/>
            <person name="Teixeira S.M."/>
            <person name="Murta S.M."/>
            <person name="Sincero T.C."/>
            <person name="Mendes T.A."/>
            <person name="Urmenyi T.P."/>
            <person name="Silva V.G."/>
            <person name="da Rocha W.D."/>
            <person name="Andersson B."/>
            <person name="Romanha A.J."/>
            <person name="Steindel M."/>
            <person name="de Vasconcelos A.T."/>
            <person name="Grisard E.C."/>
        </authorList>
    </citation>
    <scope>NUCLEOTIDE SEQUENCE [LARGE SCALE GENOMIC DNA]</scope>
    <source>
        <strain evidence="1 2">SC58</strain>
    </source>
</reference>
<comment type="caution">
    <text evidence="1">The sequence shown here is derived from an EMBL/GenBank/DDBJ whole genome shotgun (WGS) entry which is preliminary data.</text>
</comment>
<gene>
    <name evidence="1" type="ORF">TRSC58_03003</name>
</gene>
<name>A0A061J4M5_TRYRA</name>
<dbReference type="InterPro" id="IPR038586">
    <property type="entry name" value="Tctex-1-like_sf"/>
</dbReference>
<dbReference type="Proteomes" id="UP000031737">
    <property type="component" value="Unassembled WGS sequence"/>
</dbReference>
<dbReference type="PANTHER" id="PTHR21255:SF41">
    <property type="entry name" value="LIGHT CHAIN, PUTATIVE-RELATED"/>
    <property type="match status" value="1"/>
</dbReference>
<dbReference type="Pfam" id="PF03645">
    <property type="entry name" value="Tctex-1"/>
    <property type="match status" value="1"/>
</dbReference>
<dbReference type="VEuPathDB" id="TriTrypDB:TRSC58_03003"/>
<dbReference type="GO" id="GO:0007018">
    <property type="term" value="P:microtubule-based movement"/>
    <property type="evidence" value="ECO:0007669"/>
    <property type="project" value="TreeGrafter"/>
</dbReference>
<dbReference type="GO" id="GO:0005868">
    <property type="term" value="C:cytoplasmic dynein complex"/>
    <property type="evidence" value="ECO:0007669"/>
    <property type="project" value="TreeGrafter"/>
</dbReference>
<dbReference type="Gene3D" id="3.30.1140.40">
    <property type="entry name" value="Tctex-1"/>
    <property type="match status" value="1"/>
</dbReference>
<dbReference type="GO" id="GO:0005737">
    <property type="term" value="C:cytoplasm"/>
    <property type="evidence" value="ECO:0007669"/>
    <property type="project" value="TreeGrafter"/>
</dbReference>
<organism evidence="1 2">
    <name type="scientific">Trypanosoma rangeli SC58</name>
    <dbReference type="NCBI Taxonomy" id="429131"/>
    <lineage>
        <taxon>Eukaryota</taxon>
        <taxon>Discoba</taxon>
        <taxon>Euglenozoa</taxon>
        <taxon>Kinetoplastea</taxon>
        <taxon>Metakinetoplastina</taxon>
        <taxon>Trypanosomatida</taxon>
        <taxon>Trypanosomatidae</taxon>
        <taxon>Trypanosoma</taxon>
        <taxon>Herpetosoma</taxon>
    </lineage>
</organism>
<dbReference type="EMBL" id="AUPL01003003">
    <property type="protein sequence ID" value="ESL09280.1"/>
    <property type="molecule type" value="Genomic_DNA"/>
</dbReference>
<keyword evidence="2" id="KW-1185">Reference proteome</keyword>